<sequence length="224" mass="24479">MHHVQISPRMQPYAGPGQAPLLFFLGVFSRSLSSRDHDRGIWTSCGLLTGPTAGMEPETKCSVGLETGLWISVSVEESGGATLMGGLARPYRCLAWGFRHIGRSGQSRGDQERRDREEGNETLATPNNLETGFHLSLPISVQPARAPAGQVGAALAWTGHPILTTSGLWTWTEQICDAATHATCSDLQNQEPWTGRPLGAFVWRSRATVRLVCRSRMRNRPGPY</sequence>
<evidence type="ECO:0000313" key="3">
    <source>
        <dbReference type="Proteomes" id="UP001270362"/>
    </source>
</evidence>
<reference evidence="2" key="1">
    <citation type="journal article" date="2023" name="Mol. Phylogenet. Evol.">
        <title>Genome-scale phylogeny and comparative genomics of the fungal order Sordariales.</title>
        <authorList>
            <person name="Hensen N."/>
            <person name="Bonometti L."/>
            <person name="Westerberg I."/>
            <person name="Brannstrom I.O."/>
            <person name="Guillou S."/>
            <person name="Cros-Aarteil S."/>
            <person name="Calhoun S."/>
            <person name="Haridas S."/>
            <person name="Kuo A."/>
            <person name="Mondo S."/>
            <person name="Pangilinan J."/>
            <person name="Riley R."/>
            <person name="LaButti K."/>
            <person name="Andreopoulos B."/>
            <person name="Lipzen A."/>
            <person name="Chen C."/>
            <person name="Yan M."/>
            <person name="Daum C."/>
            <person name="Ng V."/>
            <person name="Clum A."/>
            <person name="Steindorff A."/>
            <person name="Ohm R.A."/>
            <person name="Martin F."/>
            <person name="Silar P."/>
            <person name="Natvig D.O."/>
            <person name="Lalanne C."/>
            <person name="Gautier V."/>
            <person name="Ament-Velasquez S.L."/>
            <person name="Kruys A."/>
            <person name="Hutchinson M.I."/>
            <person name="Powell A.J."/>
            <person name="Barry K."/>
            <person name="Miller A.N."/>
            <person name="Grigoriev I.V."/>
            <person name="Debuchy R."/>
            <person name="Gladieux P."/>
            <person name="Hiltunen Thoren M."/>
            <person name="Johannesson H."/>
        </authorList>
    </citation>
    <scope>NUCLEOTIDE SEQUENCE</scope>
    <source>
        <strain evidence="2">CBS 314.62</strain>
    </source>
</reference>
<accession>A0AAE1CHI9</accession>
<feature type="compositionally biased region" description="Basic and acidic residues" evidence="1">
    <location>
        <begin position="109"/>
        <end position="119"/>
    </location>
</feature>
<feature type="region of interest" description="Disordered" evidence="1">
    <location>
        <begin position="103"/>
        <end position="127"/>
    </location>
</feature>
<organism evidence="2 3">
    <name type="scientific">Podospora appendiculata</name>
    <dbReference type="NCBI Taxonomy" id="314037"/>
    <lineage>
        <taxon>Eukaryota</taxon>
        <taxon>Fungi</taxon>
        <taxon>Dikarya</taxon>
        <taxon>Ascomycota</taxon>
        <taxon>Pezizomycotina</taxon>
        <taxon>Sordariomycetes</taxon>
        <taxon>Sordariomycetidae</taxon>
        <taxon>Sordariales</taxon>
        <taxon>Podosporaceae</taxon>
        <taxon>Podospora</taxon>
    </lineage>
</organism>
<name>A0AAE1CHI9_9PEZI</name>
<protein>
    <submittedName>
        <fullName evidence="2">Uncharacterized protein</fullName>
    </submittedName>
</protein>
<gene>
    <name evidence="2" type="ORF">B0T22DRAFT_74278</name>
</gene>
<evidence type="ECO:0000256" key="1">
    <source>
        <dbReference type="SAM" id="MobiDB-lite"/>
    </source>
</evidence>
<comment type="caution">
    <text evidence="2">The sequence shown here is derived from an EMBL/GenBank/DDBJ whole genome shotgun (WGS) entry which is preliminary data.</text>
</comment>
<proteinExistence type="predicted"/>
<keyword evidence="3" id="KW-1185">Reference proteome</keyword>
<evidence type="ECO:0000313" key="2">
    <source>
        <dbReference type="EMBL" id="KAK3694569.1"/>
    </source>
</evidence>
<reference evidence="2" key="2">
    <citation type="submission" date="2023-06" db="EMBL/GenBank/DDBJ databases">
        <authorList>
            <consortium name="Lawrence Berkeley National Laboratory"/>
            <person name="Haridas S."/>
            <person name="Hensen N."/>
            <person name="Bonometti L."/>
            <person name="Westerberg I."/>
            <person name="Brannstrom I.O."/>
            <person name="Guillou S."/>
            <person name="Cros-Aarteil S."/>
            <person name="Calhoun S."/>
            <person name="Kuo A."/>
            <person name="Mondo S."/>
            <person name="Pangilinan J."/>
            <person name="Riley R."/>
            <person name="Labutti K."/>
            <person name="Andreopoulos B."/>
            <person name="Lipzen A."/>
            <person name="Chen C."/>
            <person name="Yanf M."/>
            <person name="Daum C."/>
            <person name="Ng V."/>
            <person name="Clum A."/>
            <person name="Steindorff A."/>
            <person name="Ohm R."/>
            <person name="Martin F."/>
            <person name="Silar P."/>
            <person name="Natvig D."/>
            <person name="Lalanne C."/>
            <person name="Gautier V."/>
            <person name="Ament-Velasquez S.L."/>
            <person name="Kruys A."/>
            <person name="Hutchinson M.I."/>
            <person name="Powell A.J."/>
            <person name="Barry K."/>
            <person name="Miller A.N."/>
            <person name="Grigoriev I.V."/>
            <person name="Debuchy R."/>
            <person name="Gladieux P."/>
            <person name="Thoren M.H."/>
            <person name="Johannesson H."/>
        </authorList>
    </citation>
    <scope>NUCLEOTIDE SEQUENCE</scope>
    <source>
        <strain evidence="2">CBS 314.62</strain>
    </source>
</reference>
<dbReference type="EMBL" id="JAULSO010000001">
    <property type="protein sequence ID" value="KAK3694569.1"/>
    <property type="molecule type" value="Genomic_DNA"/>
</dbReference>
<dbReference type="AlphaFoldDB" id="A0AAE1CHI9"/>
<dbReference type="Proteomes" id="UP001270362">
    <property type="component" value="Unassembled WGS sequence"/>
</dbReference>